<name>A0A5D2YGJ1_GOSMU</name>
<dbReference type="InterPro" id="IPR044205">
    <property type="entry name" value="KIC/PBP1/KRP1"/>
</dbReference>
<dbReference type="PANTHER" id="PTHR47319:SF2">
    <property type="entry name" value="CALCIUM-BINDING PROTEIN PBP1-LIKE"/>
    <property type="match status" value="1"/>
</dbReference>
<sequence length="150" mass="17657">MKGETPIFLFESRFQRWSRAPMWWLRGSGKWSKWGGWPTMEWVMVTDSREAHLGNIFFECSSMEEVVDIVVDFENYFPSMVERYGAKWLLRELRNELKLLIDGEREVIMLESLKTKSVMLGRSDMEDDEIVCMLSESDLDGDCALNQKIK</sequence>
<organism evidence="1 2">
    <name type="scientific">Gossypium mustelinum</name>
    <name type="common">Cotton</name>
    <name type="synonym">Gossypium caicoense</name>
    <dbReference type="NCBI Taxonomy" id="34275"/>
    <lineage>
        <taxon>Eukaryota</taxon>
        <taxon>Viridiplantae</taxon>
        <taxon>Streptophyta</taxon>
        <taxon>Embryophyta</taxon>
        <taxon>Tracheophyta</taxon>
        <taxon>Spermatophyta</taxon>
        <taxon>Magnoliopsida</taxon>
        <taxon>eudicotyledons</taxon>
        <taxon>Gunneridae</taxon>
        <taxon>Pentapetalae</taxon>
        <taxon>rosids</taxon>
        <taxon>malvids</taxon>
        <taxon>Malvales</taxon>
        <taxon>Malvaceae</taxon>
        <taxon>Malvoideae</taxon>
        <taxon>Gossypium</taxon>
    </lineage>
</organism>
<reference evidence="1 2" key="1">
    <citation type="submission" date="2019-07" db="EMBL/GenBank/DDBJ databases">
        <title>WGS assembly of Gossypium mustelinum.</title>
        <authorList>
            <person name="Chen Z.J."/>
            <person name="Sreedasyam A."/>
            <person name="Ando A."/>
            <person name="Song Q."/>
            <person name="De L."/>
            <person name="Hulse-Kemp A."/>
            <person name="Ding M."/>
            <person name="Ye W."/>
            <person name="Kirkbride R."/>
            <person name="Jenkins J."/>
            <person name="Plott C."/>
            <person name="Lovell J."/>
            <person name="Lin Y.-M."/>
            <person name="Vaughn R."/>
            <person name="Liu B."/>
            <person name="Li W."/>
            <person name="Simpson S."/>
            <person name="Scheffler B."/>
            <person name="Saski C."/>
            <person name="Grover C."/>
            <person name="Hu G."/>
            <person name="Conover J."/>
            <person name="Carlson J."/>
            <person name="Shu S."/>
            <person name="Boston L."/>
            <person name="Williams M."/>
            <person name="Peterson D."/>
            <person name="Mcgee K."/>
            <person name="Jones D."/>
            <person name="Wendel J."/>
            <person name="Stelly D."/>
            <person name="Grimwood J."/>
            <person name="Schmutz J."/>
        </authorList>
    </citation>
    <scope>NUCLEOTIDE SEQUENCE [LARGE SCALE GENOMIC DNA]</scope>
    <source>
        <strain evidence="1">1408120.09</strain>
    </source>
</reference>
<dbReference type="Proteomes" id="UP000323597">
    <property type="component" value="Chromosome A07"/>
</dbReference>
<dbReference type="EMBL" id="CM017642">
    <property type="protein sequence ID" value="TYJ25507.1"/>
    <property type="molecule type" value="Genomic_DNA"/>
</dbReference>
<evidence type="ECO:0000313" key="1">
    <source>
        <dbReference type="EMBL" id="TYJ25507.1"/>
    </source>
</evidence>
<keyword evidence="2" id="KW-1185">Reference proteome</keyword>
<dbReference type="PANTHER" id="PTHR47319">
    <property type="entry name" value="CALCIUM-BINDING PROTEIN KIC"/>
    <property type="match status" value="1"/>
</dbReference>
<dbReference type="GO" id="GO:0005509">
    <property type="term" value="F:calcium ion binding"/>
    <property type="evidence" value="ECO:0007669"/>
    <property type="project" value="InterPro"/>
</dbReference>
<evidence type="ECO:0000313" key="2">
    <source>
        <dbReference type="Proteomes" id="UP000323597"/>
    </source>
</evidence>
<gene>
    <name evidence="1" type="ORF">E1A91_A07G055200v1</name>
</gene>
<protein>
    <submittedName>
        <fullName evidence="1">Uncharacterized protein</fullName>
    </submittedName>
</protein>
<dbReference type="AlphaFoldDB" id="A0A5D2YGJ1"/>
<proteinExistence type="predicted"/>
<accession>A0A5D2YGJ1</accession>